<comment type="catalytic activity">
    <reaction evidence="7">
        <text>cytidine(34) in tRNA(Ile2) + L-lysine + ATP = lysidine(34) in tRNA(Ile2) + AMP + diphosphate + H(+)</text>
        <dbReference type="Rhea" id="RHEA:43744"/>
        <dbReference type="Rhea" id="RHEA-COMP:10625"/>
        <dbReference type="Rhea" id="RHEA-COMP:10670"/>
        <dbReference type="ChEBI" id="CHEBI:15378"/>
        <dbReference type="ChEBI" id="CHEBI:30616"/>
        <dbReference type="ChEBI" id="CHEBI:32551"/>
        <dbReference type="ChEBI" id="CHEBI:33019"/>
        <dbReference type="ChEBI" id="CHEBI:82748"/>
        <dbReference type="ChEBI" id="CHEBI:83665"/>
        <dbReference type="ChEBI" id="CHEBI:456215"/>
        <dbReference type="EC" id="6.3.4.19"/>
    </reaction>
</comment>
<evidence type="ECO:0000256" key="5">
    <source>
        <dbReference type="ARBA" id="ARBA00022741"/>
    </source>
</evidence>
<dbReference type="InParanoid" id="A0A024G3U4"/>
<evidence type="ECO:0000256" key="8">
    <source>
        <dbReference type="PROSITE-ProRule" id="PRU00317"/>
    </source>
</evidence>
<evidence type="ECO:0000256" key="1">
    <source>
        <dbReference type="ARBA" id="ARBA00013267"/>
    </source>
</evidence>
<dbReference type="OrthoDB" id="434144at2759"/>
<evidence type="ECO:0000313" key="10">
    <source>
        <dbReference type="EMBL" id="CCI41336.1"/>
    </source>
</evidence>
<reference evidence="10 11" key="1">
    <citation type="submission" date="2012-05" db="EMBL/GenBank/DDBJ databases">
        <title>Recombination and specialization in a pathogen metapopulation.</title>
        <authorList>
            <person name="Gardiner A."/>
            <person name="Kemen E."/>
            <person name="Schultz-Larsen T."/>
            <person name="MacLean D."/>
            <person name="Van Oosterhout C."/>
            <person name="Jones J.D.G."/>
        </authorList>
    </citation>
    <scope>NUCLEOTIDE SEQUENCE [LARGE SCALE GENOMIC DNA]</scope>
    <source>
        <strain evidence="10 11">Ac Nc2</strain>
    </source>
</reference>
<dbReference type="PANTHER" id="PTHR43033:SF3">
    <property type="entry name" value="TRNA(ILE)-LYSIDINE SYNTHETASE"/>
    <property type="match status" value="1"/>
</dbReference>
<dbReference type="PROSITE" id="PS50302">
    <property type="entry name" value="PUM"/>
    <property type="match status" value="1"/>
</dbReference>
<dbReference type="AlphaFoldDB" id="A0A024G3U4"/>
<dbReference type="Pfam" id="PF01171">
    <property type="entry name" value="ATP_bind_3"/>
    <property type="match status" value="1"/>
</dbReference>
<proteinExistence type="inferred from homology"/>
<name>A0A024G3U4_9STRA</name>
<dbReference type="Proteomes" id="UP000053237">
    <property type="component" value="Unassembled WGS sequence"/>
</dbReference>
<dbReference type="NCBIfam" id="TIGR02432">
    <property type="entry name" value="lysidine_TilS_N"/>
    <property type="match status" value="1"/>
</dbReference>
<dbReference type="InterPro" id="IPR011990">
    <property type="entry name" value="TPR-like_helical_dom_sf"/>
</dbReference>
<dbReference type="EMBL" id="CAIX01000018">
    <property type="protein sequence ID" value="CCI41336.1"/>
    <property type="molecule type" value="Genomic_DNA"/>
</dbReference>
<evidence type="ECO:0000259" key="9">
    <source>
        <dbReference type="Pfam" id="PF01171"/>
    </source>
</evidence>
<dbReference type="GO" id="GO:0008033">
    <property type="term" value="P:tRNA processing"/>
    <property type="evidence" value="ECO:0007669"/>
    <property type="project" value="UniProtKB-KW"/>
</dbReference>
<accession>A0A024G3U4</accession>
<dbReference type="InterPro" id="IPR012094">
    <property type="entry name" value="tRNA_Ile_lys_synt"/>
</dbReference>
<dbReference type="InterPro" id="IPR011063">
    <property type="entry name" value="TilS/TtcA_N"/>
</dbReference>
<evidence type="ECO:0000313" key="11">
    <source>
        <dbReference type="Proteomes" id="UP000053237"/>
    </source>
</evidence>
<dbReference type="GO" id="GO:0032267">
    <property type="term" value="F:tRNA(Ile)-lysidine synthase activity"/>
    <property type="evidence" value="ECO:0007669"/>
    <property type="project" value="UniProtKB-EC"/>
</dbReference>
<organism evidence="10 11">
    <name type="scientific">Albugo candida</name>
    <dbReference type="NCBI Taxonomy" id="65357"/>
    <lineage>
        <taxon>Eukaryota</taxon>
        <taxon>Sar</taxon>
        <taxon>Stramenopiles</taxon>
        <taxon>Oomycota</taxon>
        <taxon>Peronosporomycetes</taxon>
        <taxon>Albuginales</taxon>
        <taxon>Albuginaceae</taxon>
        <taxon>Albugo</taxon>
    </lineage>
</organism>
<dbReference type="InterPro" id="IPR001313">
    <property type="entry name" value="Pumilio_RNA-bd_rpt"/>
</dbReference>
<comment type="caution">
    <text evidence="10">The sequence shown here is derived from an EMBL/GenBank/DDBJ whole genome shotgun (WGS) entry which is preliminary data.</text>
</comment>
<evidence type="ECO:0000256" key="2">
    <source>
        <dbReference type="ARBA" id="ARBA00022598"/>
    </source>
</evidence>
<dbReference type="InterPro" id="IPR014729">
    <property type="entry name" value="Rossmann-like_a/b/a_fold"/>
</dbReference>
<dbReference type="GO" id="GO:0003723">
    <property type="term" value="F:RNA binding"/>
    <property type="evidence" value="ECO:0007669"/>
    <property type="project" value="InterPro"/>
</dbReference>
<dbReference type="SUPFAM" id="SSF48452">
    <property type="entry name" value="TPR-like"/>
    <property type="match status" value="1"/>
</dbReference>
<dbReference type="EC" id="6.3.4.19" evidence="1"/>
<evidence type="ECO:0000256" key="7">
    <source>
        <dbReference type="ARBA" id="ARBA00048539"/>
    </source>
</evidence>
<keyword evidence="3" id="KW-0819">tRNA processing</keyword>
<gene>
    <name evidence="10" type="ORF">BN9_021200</name>
</gene>
<dbReference type="InterPro" id="IPR012795">
    <property type="entry name" value="tRNA_Ile_lys_synt_N"/>
</dbReference>
<dbReference type="Pfam" id="PF06041">
    <property type="entry name" value="DUF924"/>
    <property type="match status" value="1"/>
</dbReference>
<keyword evidence="2" id="KW-0436">Ligase</keyword>
<dbReference type="GO" id="GO:0005524">
    <property type="term" value="F:ATP binding"/>
    <property type="evidence" value="ECO:0007669"/>
    <property type="project" value="UniProtKB-KW"/>
</dbReference>
<keyword evidence="6" id="KW-0067">ATP-binding</keyword>
<dbReference type="SUPFAM" id="SSF52402">
    <property type="entry name" value="Adenine nucleotide alpha hydrolases-like"/>
    <property type="match status" value="1"/>
</dbReference>
<feature type="domain" description="tRNA(Ile)-lysidine/2-thiocytidine synthase N-terminal" evidence="9">
    <location>
        <begin position="223"/>
        <end position="395"/>
    </location>
</feature>
<dbReference type="Gene3D" id="1.20.58.320">
    <property type="entry name" value="TPR-like"/>
    <property type="match status" value="1"/>
</dbReference>
<evidence type="ECO:0000256" key="6">
    <source>
        <dbReference type="ARBA" id="ARBA00022840"/>
    </source>
</evidence>
<sequence>MIDCIQVEQVLSFWFDGDQNENYKMKWFPPHKSHTQKQVDGEVTRQFFGLLEQAQGGQLVEWQSTRPSLLALIIVLDQFSRHIYRNRSDRDDLVARNDKISITLVKHLIEKKWHVNMAIPHYVFAMMPLRHSPCTEGLTALLKEVEDRKVFGHAERELLDKFSRTTQQRLLHLKGTESSDTAVYNILERHLVQKDESGVHETELFKSIKTFLVNKNALNDTHVAISLSGGVDSMVLAYLLHKVRLSSQYYGIVAIHIDYANRPESAAEHTYVKEWCDRLDIQFYARRIDEVTRGETKRDEYEKVARDIRYSTYRDILKKHGIPGICFGHHRGDVQENIISNMMKGSSLLNLNGMSETSVANGVVIWRPMLQFDKSAIFDFAHRYGIPYFKDTTPAWSTRGKLRNQLMPLLKDMYGDGFLQNVSNLGTESTQCSELIQENIMRPIMSSVHSSSVAVWFSCTLLANQPYFIWKEILRQICHFKMGDHMIREKPIRELMIKVREHKGKGSWITLKKKNRSFLTEECCLIIFRDRFFPPRSEAHARIGTTVSLDQEYTFGPWLLQTKVVHSKQQDQCIDQIRVASPITLWDLLRNEGFSYILPLTTESQFVISDQDHTSSLKKLDKAIKKSMPLVSSVFQLDDEDHHKSWVVCTLRYDNNRE</sequence>
<keyword evidence="5" id="KW-0547">Nucleotide-binding</keyword>
<dbReference type="Gene3D" id="3.40.50.620">
    <property type="entry name" value="HUPs"/>
    <property type="match status" value="1"/>
</dbReference>
<feature type="repeat" description="Pumilio" evidence="8">
    <location>
        <begin position="401"/>
        <end position="437"/>
    </location>
</feature>
<keyword evidence="4" id="KW-0677">Repeat</keyword>
<keyword evidence="11" id="KW-1185">Reference proteome</keyword>
<dbReference type="HAMAP" id="MF_01161">
    <property type="entry name" value="tRNA_Ile_lys_synt"/>
    <property type="match status" value="1"/>
</dbReference>
<dbReference type="STRING" id="65357.A0A024G3U4"/>
<protein>
    <recommendedName>
        <fullName evidence="1">tRNA(Ile)-lysidine synthetase</fullName>
        <ecNumber evidence="1">6.3.4.19</ecNumber>
    </recommendedName>
</protein>
<dbReference type="PANTHER" id="PTHR43033">
    <property type="entry name" value="TRNA(ILE)-LYSIDINE SYNTHASE-RELATED"/>
    <property type="match status" value="1"/>
</dbReference>
<evidence type="ECO:0000256" key="3">
    <source>
        <dbReference type="ARBA" id="ARBA00022694"/>
    </source>
</evidence>
<evidence type="ECO:0000256" key="4">
    <source>
        <dbReference type="ARBA" id="ARBA00022737"/>
    </source>
</evidence>
<dbReference type="CDD" id="cd01992">
    <property type="entry name" value="TilS_N"/>
    <property type="match status" value="1"/>
</dbReference>
<dbReference type="InterPro" id="IPR010323">
    <property type="entry name" value="DUF924"/>
</dbReference>